<dbReference type="EMBL" id="UGMS01000001">
    <property type="protein sequence ID" value="STV74377.1"/>
    <property type="molecule type" value="Genomic_DNA"/>
</dbReference>
<dbReference type="Proteomes" id="UP000254863">
    <property type="component" value="Unassembled WGS sequence"/>
</dbReference>
<proteinExistence type="predicted"/>
<reference evidence="1 2" key="1">
    <citation type="submission" date="2018-06" db="EMBL/GenBank/DDBJ databases">
        <authorList>
            <consortium name="Pathogen Informatics"/>
            <person name="Doyle S."/>
        </authorList>
    </citation>
    <scope>NUCLEOTIDE SEQUENCE [LARGE SCALE GENOMIC DNA]</scope>
    <source>
        <strain evidence="1 2">NCTC11685</strain>
    </source>
</reference>
<organism evidence="1 2">
    <name type="scientific">Klebsiella michiganensis</name>
    <dbReference type="NCBI Taxonomy" id="1134687"/>
    <lineage>
        <taxon>Bacteria</taxon>
        <taxon>Pseudomonadati</taxon>
        <taxon>Pseudomonadota</taxon>
        <taxon>Gammaproteobacteria</taxon>
        <taxon>Enterobacterales</taxon>
        <taxon>Enterobacteriaceae</taxon>
        <taxon>Klebsiella/Raoultella group</taxon>
        <taxon>Klebsiella</taxon>
    </lineage>
</organism>
<evidence type="ECO:0000313" key="1">
    <source>
        <dbReference type="EMBL" id="STV74377.1"/>
    </source>
</evidence>
<protein>
    <submittedName>
        <fullName evidence="1">Uncharacterized protein</fullName>
    </submittedName>
</protein>
<sequence>MISESVRQIRDFSVASANGFIHPAFEHQAKVIELRLDPLKLLLIAVP</sequence>
<dbReference type="AlphaFoldDB" id="A0A7H4N1A1"/>
<comment type="caution">
    <text evidence="1">The sequence shown here is derived from an EMBL/GenBank/DDBJ whole genome shotgun (WGS) entry which is preliminary data.</text>
</comment>
<gene>
    <name evidence="1" type="ORF">NCTC11685_01020</name>
</gene>
<name>A0A7H4N1A1_9ENTR</name>
<accession>A0A7H4N1A1</accession>
<evidence type="ECO:0000313" key="2">
    <source>
        <dbReference type="Proteomes" id="UP000254863"/>
    </source>
</evidence>